<reference evidence="6 7" key="1">
    <citation type="submission" date="2018-08" db="EMBL/GenBank/DDBJ databases">
        <title>A genome reference for cultivated species of the human gut microbiota.</title>
        <authorList>
            <person name="Zou Y."/>
            <person name="Xue W."/>
            <person name="Luo G."/>
        </authorList>
    </citation>
    <scope>NUCLEOTIDE SEQUENCE [LARGE SCALE GENOMIC DNA]</scope>
    <source>
        <strain evidence="6 7">AF39-6AC</strain>
    </source>
</reference>
<keyword evidence="3" id="KW-0732">Signal</keyword>
<comment type="similarity">
    <text evidence="2">Belongs to the SusD family.</text>
</comment>
<proteinExistence type="inferred from homology"/>
<evidence type="ECO:0000256" key="1">
    <source>
        <dbReference type="ARBA" id="ARBA00004442"/>
    </source>
</evidence>
<dbReference type="GO" id="GO:0009279">
    <property type="term" value="C:cell outer membrane"/>
    <property type="evidence" value="ECO:0007669"/>
    <property type="project" value="UniProtKB-SubCell"/>
</dbReference>
<evidence type="ECO:0000256" key="2">
    <source>
        <dbReference type="ARBA" id="ARBA00006275"/>
    </source>
</evidence>
<name>A0A1Y4V2D6_9BACE</name>
<sequence>MKRIAILKYFLQVFLSMSLLSACNYLEVIPPEQANLDDTMKDANAVRNFLYSCYNGVENTITMDNPSVDETTNSIELNSGLQKLSYNQLSSSVIDYGYWHNAYNAIGQCHLFLQQLEKSNPLGVDEAMKTQYRAEVNFLIAYYHFRLLVDYGPIPIIDHFMSMATPVSEIPGRSHFDYVVDFICKKCDEAATDLPAYRTTSEWGRATSSICYALKARLLLYAASDLWNGSFPYKDWKNKNYETPGYGKELVSNSYEPEKWRRALEACDYALKWAEDNGGNKLLLVDNMPSRVANLKDPYIPENSDEDFVAHVKLMSLVLQSTPDEGNFEYLWGIVPYVAIGFWSPLPLNIIERNGSWVSGYSQMAPTLYTIEHFCTKNGKLPENDEKFVDKSDWLKSAGVSGRSDIINLCVGREPRFYAWMAFDGGEYTQQLVNGKSLQLNMKSSSKQGRSPQVNRNYSPTGFLSKKFVEPDLNFTSESSGEGNNVNYPIPLFRLAELYLNRAECYAALDMTKEALADINTIRRRAGVLELKESDLDVMPLMDWIRNERFVELWGEGHRYYDVRRWMIAPERLKAGAREGLNVLAKYDPSFDEFNVRTKINQPFMWDNRMYILPVYADEVYSNPQMIQAPGY</sequence>
<keyword evidence="4" id="KW-0472">Membrane</keyword>
<dbReference type="Pfam" id="PF07980">
    <property type="entry name" value="SusD_RagB"/>
    <property type="match status" value="1"/>
</dbReference>
<gene>
    <name evidence="6" type="ORF">DW042_23515</name>
</gene>
<dbReference type="InterPro" id="IPR012944">
    <property type="entry name" value="SusD_RagB_dom"/>
</dbReference>
<dbReference type="PROSITE" id="PS51257">
    <property type="entry name" value="PROKAR_LIPOPROTEIN"/>
    <property type="match status" value="1"/>
</dbReference>
<dbReference type="SUPFAM" id="SSF48452">
    <property type="entry name" value="TPR-like"/>
    <property type="match status" value="1"/>
</dbReference>
<protein>
    <submittedName>
        <fullName evidence="6">RagB/SusD family nutrient uptake outer membrane protein</fullName>
    </submittedName>
</protein>
<dbReference type="InterPro" id="IPR011990">
    <property type="entry name" value="TPR-like_helical_dom_sf"/>
</dbReference>
<dbReference type="RefSeq" id="WP_087323729.1">
    <property type="nucleotide sequence ID" value="NZ_AP031409.1"/>
</dbReference>
<evidence type="ECO:0000313" key="6">
    <source>
        <dbReference type="EMBL" id="RHK89336.1"/>
    </source>
</evidence>
<evidence type="ECO:0000313" key="7">
    <source>
        <dbReference type="Proteomes" id="UP000284417"/>
    </source>
</evidence>
<comment type="subcellular location">
    <subcellularLocation>
        <location evidence="1">Cell outer membrane</location>
    </subcellularLocation>
</comment>
<keyword evidence="5" id="KW-0998">Cell outer membrane</keyword>
<dbReference type="Gene3D" id="1.25.40.390">
    <property type="match status" value="1"/>
</dbReference>
<accession>A0A1Y4V2D6</accession>
<dbReference type="Proteomes" id="UP000284417">
    <property type="component" value="Unassembled WGS sequence"/>
</dbReference>
<organism evidence="6 7">
    <name type="scientific">Bacteroides xylanisolvens</name>
    <dbReference type="NCBI Taxonomy" id="371601"/>
    <lineage>
        <taxon>Bacteria</taxon>
        <taxon>Pseudomonadati</taxon>
        <taxon>Bacteroidota</taxon>
        <taxon>Bacteroidia</taxon>
        <taxon>Bacteroidales</taxon>
        <taxon>Bacteroidaceae</taxon>
        <taxon>Bacteroides</taxon>
    </lineage>
</organism>
<evidence type="ECO:0000256" key="5">
    <source>
        <dbReference type="ARBA" id="ARBA00023237"/>
    </source>
</evidence>
<dbReference type="EMBL" id="QROC01000057">
    <property type="protein sequence ID" value="RHK89336.1"/>
    <property type="molecule type" value="Genomic_DNA"/>
</dbReference>
<dbReference type="InterPro" id="IPR033985">
    <property type="entry name" value="SusD-like_N"/>
</dbReference>
<dbReference type="Pfam" id="PF14322">
    <property type="entry name" value="SusD-like_3"/>
    <property type="match status" value="1"/>
</dbReference>
<evidence type="ECO:0000256" key="3">
    <source>
        <dbReference type="ARBA" id="ARBA00022729"/>
    </source>
</evidence>
<evidence type="ECO:0000256" key="4">
    <source>
        <dbReference type="ARBA" id="ARBA00023136"/>
    </source>
</evidence>
<comment type="caution">
    <text evidence="6">The sequence shown here is derived from an EMBL/GenBank/DDBJ whole genome shotgun (WGS) entry which is preliminary data.</text>
</comment>
<dbReference type="AlphaFoldDB" id="A0A1Y4V2D6"/>